<organism evidence="2 3">
    <name type="scientific">Desulfocucumis palustris</name>
    <dbReference type="NCBI Taxonomy" id="1898651"/>
    <lineage>
        <taxon>Bacteria</taxon>
        <taxon>Bacillati</taxon>
        <taxon>Bacillota</taxon>
        <taxon>Clostridia</taxon>
        <taxon>Eubacteriales</taxon>
        <taxon>Desulfocucumaceae</taxon>
        <taxon>Desulfocucumis</taxon>
    </lineage>
</organism>
<evidence type="ECO:0000256" key="1">
    <source>
        <dbReference type="SAM" id="Phobius"/>
    </source>
</evidence>
<accession>A0A2L2X9I0</accession>
<protein>
    <submittedName>
        <fullName evidence="2">Uncharacterized protein</fullName>
    </submittedName>
</protein>
<evidence type="ECO:0000313" key="2">
    <source>
        <dbReference type="EMBL" id="GBF32917.1"/>
    </source>
</evidence>
<keyword evidence="1" id="KW-0812">Transmembrane</keyword>
<keyword evidence="3" id="KW-1185">Reference proteome</keyword>
<sequence length="63" mass="7848">MQNGRNKSYKREYLRWNWEKHRKSAFLWGDKNYFCFEDCGNILLYIYSVLILFSAWDVKFILE</sequence>
<gene>
    <name evidence="2" type="ORF">DCCM_2014</name>
</gene>
<keyword evidence="1" id="KW-1133">Transmembrane helix</keyword>
<proteinExistence type="predicted"/>
<evidence type="ECO:0000313" key="3">
    <source>
        <dbReference type="Proteomes" id="UP000239549"/>
    </source>
</evidence>
<dbReference type="EMBL" id="BFAV01000071">
    <property type="protein sequence ID" value="GBF32917.1"/>
    <property type="molecule type" value="Genomic_DNA"/>
</dbReference>
<name>A0A2L2X9I0_9FIRM</name>
<dbReference type="AlphaFoldDB" id="A0A2L2X9I0"/>
<dbReference type="Proteomes" id="UP000239549">
    <property type="component" value="Unassembled WGS sequence"/>
</dbReference>
<reference evidence="3" key="1">
    <citation type="submission" date="2018-02" db="EMBL/GenBank/DDBJ databases">
        <title>Genome sequence of Desulfocucumis palustris strain NAW-5.</title>
        <authorList>
            <person name="Watanabe M."/>
            <person name="Kojima H."/>
            <person name="Fukui M."/>
        </authorList>
    </citation>
    <scope>NUCLEOTIDE SEQUENCE [LARGE SCALE GENOMIC DNA]</scope>
    <source>
        <strain evidence="3">NAW-5</strain>
    </source>
</reference>
<keyword evidence="1" id="KW-0472">Membrane</keyword>
<comment type="caution">
    <text evidence="2">The sequence shown here is derived from an EMBL/GenBank/DDBJ whole genome shotgun (WGS) entry which is preliminary data.</text>
</comment>
<feature type="transmembrane region" description="Helical" evidence="1">
    <location>
        <begin position="42"/>
        <end position="62"/>
    </location>
</feature>